<dbReference type="CDD" id="cd00138">
    <property type="entry name" value="PLDc_SF"/>
    <property type="match status" value="1"/>
</dbReference>
<dbReference type="EMBL" id="GQ475284">
    <property type="protein sequence ID" value="ADK54891.1"/>
    <property type="molecule type" value="Genomic_DNA"/>
</dbReference>
<proteinExistence type="predicted"/>
<dbReference type="InterPro" id="IPR025202">
    <property type="entry name" value="PLD-like_dom"/>
</dbReference>
<sequence length="504" mass="55308">MPELDLGAVRLDTGCFLLRPGHGETFRAGADAAGAGYQHRFSYARSQTGIADTAVDLVRGARHKVFLASFRIGDGPLLEALYEAVDRLRGGVYVITSWNEKSLRRGLGELDDDDLTKDDVKAQNKRFDDMTRRGIAVRGHPECHAKFLVVDDRVALVTSANLETSALRDRTSRSVTVESGALVTDGAETQRLARFFTRLWFAGCTGEARPGDGYVLRDRTPEASPCAAPPAATGPEPSVIWTHHDERGILDAIVDIAGRARHELLLASFSLVGLSERANPLLPAIEDACRRGVRVRLLVRGRNQPGHLRDAAALAALGVELYPDSLTHAKGAVADAAHGALFSANFDLDHGLVNGVEAGIRLDGTPALGEARRFLLHVMRHSDLRYVQSPAHTDLDQAFPARWRRRWPYASRLRVRADDEHWQQLTAAALRPPVLYESGGEDKVTLYAGGQEWTLRRESAHWRLSAVPAATEQGWKLVRSWTERRGERAGIPARGFAAAVLMRS</sequence>
<feature type="domain" description="PLD phosphodiesterase" evidence="1">
    <location>
        <begin position="144"/>
        <end position="166"/>
    </location>
</feature>
<dbReference type="PROSITE" id="PS50035">
    <property type="entry name" value="PLD"/>
    <property type="match status" value="1"/>
</dbReference>
<dbReference type="Pfam" id="PF13091">
    <property type="entry name" value="PLDc_2"/>
    <property type="match status" value="2"/>
</dbReference>
<evidence type="ECO:0000313" key="2">
    <source>
        <dbReference type="EMBL" id="ADK54891.1"/>
    </source>
</evidence>
<dbReference type="SUPFAM" id="SSF56024">
    <property type="entry name" value="Phospholipase D/nuclease"/>
    <property type="match status" value="2"/>
</dbReference>
<dbReference type="PANTHER" id="PTHR21248:SF22">
    <property type="entry name" value="PHOSPHOLIPASE D"/>
    <property type="match status" value="1"/>
</dbReference>
<dbReference type="GO" id="GO:0030572">
    <property type="term" value="F:phosphatidyltransferase activity"/>
    <property type="evidence" value="ECO:0007669"/>
    <property type="project" value="UniProtKB-ARBA"/>
</dbReference>
<accession>E2D2M7</accession>
<protein>
    <submittedName>
        <fullName evidence="2">Phospholipase D</fullName>
    </submittedName>
</protein>
<evidence type="ECO:0000259" key="1">
    <source>
        <dbReference type="PROSITE" id="PS50035"/>
    </source>
</evidence>
<reference evidence="2" key="1">
    <citation type="journal article" date="2010" name="Biopolymers">
        <title>Cloning large natural product gene clusters from the environment: piecing environmental DNA gene clusters back together with TAR.</title>
        <authorList>
            <person name="Kim J.H."/>
            <person name="Feng Z."/>
            <person name="Bauer J.D."/>
            <person name="Kallifidas D."/>
            <person name="Calle P.Y."/>
            <person name="Brady S.F."/>
        </authorList>
    </citation>
    <scope>NUCLEOTIDE SEQUENCE</scope>
</reference>
<dbReference type="AlphaFoldDB" id="E2D2M7"/>
<dbReference type="PANTHER" id="PTHR21248">
    <property type="entry name" value="CARDIOLIPIN SYNTHASE"/>
    <property type="match status" value="1"/>
</dbReference>
<name>E2D2M7_9BACT</name>
<organism evidence="2">
    <name type="scientific">uncultured soil bacterium</name>
    <dbReference type="NCBI Taxonomy" id="164851"/>
    <lineage>
        <taxon>Bacteria</taxon>
        <taxon>environmental samples</taxon>
    </lineage>
</organism>
<dbReference type="Gene3D" id="3.30.870.10">
    <property type="entry name" value="Endonuclease Chain A"/>
    <property type="match status" value="2"/>
</dbReference>
<dbReference type="GO" id="GO:0032049">
    <property type="term" value="P:cardiolipin biosynthetic process"/>
    <property type="evidence" value="ECO:0007669"/>
    <property type="project" value="UniProtKB-ARBA"/>
</dbReference>
<dbReference type="InterPro" id="IPR001736">
    <property type="entry name" value="PLipase_D/transphosphatidylase"/>
</dbReference>